<dbReference type="EMBL" id="LAZR01029738">
    <property type="protein sequence ID" value="KKL58683.1"/>
    <property type="molecule type" value="Genomic_DNA"/>
</dbReference>
<evidence type="ECO:0000313" key="1">
    <source>
        <dbReference type="EMBL" id="KKL58683.1"/>
    </source>
</evidence>
<gene>
    <name evidence="1" type="ORF">LCGC14_2222920</name>
</gene>
<reference evidence="1" key="1">
    <citation type="journal article" date="2015" name="Nature">
        <title>Complex archaea that bridge the gap between prokaryotes and eukaryotes.</title>
        <authorList>
            <person name="Spang A."/>
            <person name="Saw J.H."/>
            <person name="Jorgensen S.L."/>
            <person name="Zaremba-Niedzwiedzka K."/>
            <person name="Martijn J."/>
            <person name="Lind A.E."/>
            <person name="van Eijk R."/>
            <person name="Schleper C."/>
            <person name="Guy L."/>
            <person name="Ettema T.J."/>
        </authorList>
    </citation>
    <scope>NUCLEOTIDE SEQUENCE</scope>
</reference>
<comment type="caution">
    <text evidence="1">The sequence shown here is derived from an EMBL/GenBank/DDBJ whole genome shotgun (WGS) entry which is preliminary data.</text>
</comment>
<organism evidence="1">
    <name type="scientific">marine sediment metagenome</name>
    <dbReference type="NCBI Taxonomy" id="412755"/>
    <lineage>
        <taxon>unclassified sequences</taxon>
        <taxon>metagenomes</taxon>
        <taxon>ecological metagenomes</taxon>
    </lineage>
</organism>
<sequence>MATMTNEEFKALEKHIHRLMVDQDAYQKIHTAQTGRPYVIAGSLNDQKPEEDQIIADGPFPLMEWVARMAGF</sequence>
<proteinExistence type="predicted"/>
<dbReference type="AlphaFoldDB" id="A0A0F9DAH2"/>
<accession>A0A0F9DAH2</accession>
<name>A0A0F9DAH2_9ZZZZ</name>
<protein>
    <submittedName>
        <fullName evidence="1">Uncharacterized protein</fullName>
    </submittedName>
</protein>